<keyword evidence="1" id="KW-0812">Transmembrane</keyword>
<organism evidence="2 3">
    <name type="scientific">Bacterioplanoides pacificum</name>
    <dbReference type="NCBI Taxonomy" id="1171596"/>
    <lineage>
        <taxon>Bacteria</taxon>
        <taxon>Pseudomonadati</taxon>
        <taxon>Pseudomonadota</taxon>
        <taxon>Gammaproteobacteria</taxon>
        <taxon>Oceanospirillales</taxon>
        <taxon>Oceanospirillaceae</taxon>
        <taxon>Bacterioplanoides</taxon>
    </lineage>
</organism>
<feature type="transmembrane region" description="Helical" evidence="1">
    <location>
        <begin position="7"/>
        <end position="28"/>
    </location>
</feature>
<keyword evidence="3" id="KW-1185">Reference proteome</keyword>
<sequence>MTLFIRLLASGCALLGLFCFTLVGVGLLAGSVSWLPLLAGLCLALIVAALLHRGGKWLQWPGYLAALTLLVLFVLLLQAPLALAPASHDAFGGLVVSSAGILLAGLALWGIYQAGRRSEKN</sequence>
<reference evidence="3" key="1">
    <citation type="journal article" date="2019" name="Int. J. Syst. Evol. Microbiol.">
        <title>The Global Catalogue of Microorganisms (GCM) 10K type strain sequencing project: providing services to taxonomists for standard genome sequencing and annotation.</title>
        <authorList>
            <consortium name="The Broad Institute Genomics Platform"/>
            <consortium name="The Broad Institute Genome Sequencing Center for Infectious Disease"/>
            <person name="Wu L."/>
            <person name="Ma J."/>
        </authorList>
    </citation>
    <scope>NUCLEOTIDE SEQUENCE [LARGE SCALE GENOMIC DNA]</scope>
    <source>
        <strain evidence="3">KCTC 42424</strain>
    </source>
</reference>
<dbReference type="Proteomes" id="UP001595722">
    <property type="component" value="Unassembled WGS sequence"/>
</dbReference>
<comment type="caution">
    <text evidence="2">The sequence shown here is derived from an EMBL/GenBank/DDBJ whole genome shotgun (WGS) entry which is preliminary data.</text>
</comment>
<evidence type="ECO:0000313" key="3">
    <source>
        <dbReference type="Proteomes" id="UP001595722"/>
    </source>
</evidence>
<keyword evidence="1" id="KW-1133">Transmembrane helix</keyword>
<keyword evidence="1" id="KW-0472">Membrane</keyword>
<feature type="transmembrane region" description="Helical" evidence="1">
    <location>
        <begin position="34"/>
        <end position="51"/>
    </location>
</feature>
<dbReference type="RefSeq" id="WP_376867439.1">
    <property type="nucleotide sequence ID" value="NZ_JBHRYB010000013.1"/>
</dbReference>
<evidence type="ECO:0000313" key="2">
    <source>
        <dbReference type="EMBL" id="MFC3681184.1"/>
    </source>
</evidence>
<proteinExistence type="predicted"/>
<accession>A0ABV7VVF1</accession>
<dbReference type="EMBL" id="JBHRYB010000013">
    <property type="protein sequence ID" value="MFC3681184.1"/>
    <property type="molecule type" value="Genomic_DNA"/>
</dbReference>
<evidence type="ECO:0000256" key="1">
    <source>
        <dbReference type="SAM" id="Phobius"/>
    </source>
</evidence>
<protein>
    <submittedName>
        <fullName evidence="2">Uncharacterized protein</fullName>
    </submittedName>
</protein>
<feature type="transmembrane region" description="Helical" evidence="1">
    <location>
        <begin position="63"/>
        <end position="84"/>
    </location>
</feature>
<gene>
    <name evidence="2" type="ORF">ACFOMG_13850</name>
</gene>
<feature type="transmembrane region" description="Helical" evidence="1">
    <location>
        <begin position="90"/>
        <end position="112"/>
    </location>
</feature>
<name>A0ABV7VVF1_9GAMM</name>